<organism evidence="1 2">
    <name type="scientific">Gigaspora margarita</name>
    <dbReference type="NCBI Taxonomy" id="4874"/>
    <lineage>
        <taxon>Eukaryota</taxon>
        <taxon>Fungi</taxon>
        <taxon>Fungi incertae sedis</taxon>
        <taxon>Mucoromycota</taxon>
        <taxon>Glomeromycotina</taxon>
        <taxon>Glomeromycetes</taxon>
        <taxon>Diversisporales</taxon>
        <taxon>Gigasporaceae</taxon>
        <taxon>Gigaspora</taxon>
    </lineage>
</organism>
<dbReference type="Proteomes" id="UP000789901">
    <property type="component" value="Unassembled WGS sequence"/>
</dbReference>
<evidence type="ECO:0000313" key="1">
    <source>
        <dbReference type="EMBL" id="CAG8498490.1"/>
    </source>
</evidence>
<name>A0ABM8W163_GIGMA</name>
<keyword evidence="2" id="KW-1185">Reference proteome</keyword>
<accession>A0ABM8W163</accession>
<gene>
    <name evidence="1" type="ORF">GMARGA_LOCUS2080</name>
</gene>
<reference evidence="1 2" key="1">
    <citation type="submission" date="2021-06" db="EMBL/GenBank/DDBJ databases">
        <authorList>
            <person name="Kallberg Y."/>
            <person name="Tangrot J."/>
            <person name="Rosling A."/>
        </authorList>
    </citation>
    <scope>NUCLEOTIDE SEQUENCE [LARGE SCALE GENOMIC DNA]</scope>
    <source>
        <strain evidence="1 2">120-4 pot B 10/14</strain>
    </source>
</reference>
<comment type="caution">
    <text evidence="1">The sequence shown here is derived from an EMBL/GenBank/DDBJ whole genome shotgun (WGS) entry which is preliminary data.</text>
</comment>
<dbReference type="EMBL" id="CAJVQB010000615">
    <property type="protein sequence ID" value="CAG8498490.1"/>
    <property type="molecule type" value="Genomic_DNA"/>
</dbReference>
<proteinExistence type="predicted"/>
<evidence type="ECO:0000313" key="2">
    <source>
        <dbReference type="Proteomes" id="UP000789901"/>
    </source>
</evidence>
<protein>
    <submittedName>
        <fullName evidence="1">11097_t:CDS:1</fullName>
    </submittedName>
</protein>
<sequence>MCILTKGPIDIEQDHLQIGMIDVNGLFDIRALKRKLENKSQPPSKRIKIQEPIIAKLLSRKIILEETINYMNNRRKINAWKFEPINEGELVEHKGCVVH</sequence>